<comment type="caution">
    <text evidence="3">The sequence shown here is derived from an EMBL/GenBank/DDBJ whole genome shotgun (WGS) entry which is preliminary data.</text>
</comment>
<feature type="domain" description="YTH" evidence="2">
    <location>
        <begin position="354"/>
        <end position="491"/>
    </location>
</feature>
<feature type="compositionally biased region" description="Polar residues" evidence="1">
    <location>
        <begin position="552"/>
        <end position="567"/>
    </location>
</feature>
<feature type="region of interest" description="Disordered" evidence="1">
    <location>
        <begin position="235"/>
        <end position="296"/>
    </location>
</feature>
<feature type="region of interest" description="Disordered" evidence="1">
    <location>
        <begin position="499"/>
        <end position="567"/>
    </location>
</feature>
<name>A0ABR4BDG9_9LECA</name>
<feature type="compositionally biased region" description="Polar residues" evidence="1">
    <location>
        <begin position="259"/>
        <end position="275"/>
    </location>
</feature>
<dbReference type="PANTHER" id="PTHR12357">
    <property type="entry name" value="YTH YT521-B HOMOLOGY DOMAIN-CONTAINING"/>
    <property type="match status" value="1"/>
</dbReference>
<evidence type="ECO:0000313" key="3">
    <source>
        <dbReference type="EMBL" id="KAL2055488.1"/>
    </source>
</evidence>
<evidence type="ECO:0000256" key="1">
    <source>
        <dbReference type="SAM" id="MobiDB-lite"/>
    </source>
</evidence>
<organism evidence="3 4">
    <name type="scientific">Lepraria finkii</name>
    <dbReference type="NCBI Taxonomy" id="1340010"/>
    <lineage>
        <taxon>Eukaryota</taxon>
        <taxon>Fungi</taxon>
        <taxon>Dikarya</taxon>
        <taxon>Ascomycota</taxon>
        <taxon>Pezizomycotina</taxon>
        <taxon>Lecanoromycetes</taxon>
        <taxon>OSLEUM clade</taxon>
        <taxon>Lecanoromycetidae</taxon>
        <taxon>Lecanorales</taxon>
        <taxon>Lecanorineae</taxon>
        <taxon>Stereocaulaceae</taxon>
        <taxon>Lepraria</taxon>
    </lineage>
</organism>
<dbReference type="InterPro" id="IPR045168">
    <property type="entry name" value="YTH_prot"/>
</dbReference>
<dbReference type="InterPro" id="IPR007275">
    <property type="entry name" value="YTH_domain"/>
</dbReference>
<feature type="region of interest" description="Disordered" evidence="1">
    <location>
        <begin position="1"/>
        <end position="37"/>
    </location>
</feature>
<reference evidence="3 4" key="1">
    <citation type="submission" date="2024-09" db="EMBL/GenBank/DDBJ databases">
        <title>Rethinking Asexuality: The Enigmatic Case of Functional Sexual Genes in Lepraria (Stereocaulaceae).</title>
        <authorList>
            <person name="Doellman M."/>
            <person name="Sun Y."/>
            <person name="Barcenas-Pena A."/>
            <person name="Lumbsch H.T."/>
            <person name="Grewe F."/>
        </authorList>
    </citation>
    <scope>NUCLEOTIDE SEQUENCE [LARGE SCALE GENOMIC DNA]</scope>
    <source>
        <strain evidence="3 4">Grewe 0041</strain>
    </source>
</reference>
<dbReference type="EMBL" id="JBHFEH010000011">
    <property type="protein sequence ID" value="KAL2055488.1"/>
    <property type="molecule type" value="Genomic_DNA"/>
</dbReference>
<accession>A0ABR4BDG9</accession>
<gene>
    <name evidence="3" type="ORF">ABVK25_004296</name>
</gene>
<protein>
    <recommendedName>
        <fullName evidence="2">YTH domain-containing protein</fullName>
    </recommendedName>
</protein>
<proteinExistence type="predicted"/>
<evidence type="ECO:0000259" key="2">
    <source>
        <dbReference type="PROSITE" id="PS50882"/>
    </source>
</evidence>
<dbReference type="PROSITE" id="PS50882">
    <property type="entry name" value="YTH"/>
    <property type="match status" value="1"/>
</dbReference>
<dbReference type="PANTHER" id="PTHR12357:SF89">
    <property type="entry name" value="YTH DOMAIN-CONTAINING FAMILY PROTEIN"/>
    <property type="match status" value="1"/>
</dbReference>
<evidence type="ECO:0000313" key="4">
    <source>
        <dbReference type="Proteomes" id="UP001590951"/>
    </source>
</evidence>
<dbReference type="Gene3D" id="3.10.590.10">
    <property type="entry name" value="ph1033 like domains"/>
    <property type="match status" value="1"/>
</dbReference>
<dbReference type="Pfam" id="PF04146">
    <property type="entry name" value="YTH"/>
    <property type="match status" value="1"/>
</dbReference>
<dbReference type="Proteomes" id="UP001590951">
    <property type="component" value="Unassembled WGS sequence"/>
</dbReference>
<sequence>MHNGPVKAPSQNHDTPHHGLRRTLQEPEEPTEPLPSRIQICGHGHTQGCPSVIPRLEYIDSDPLQDDKILMQGPQIAERADDNPNVIRKVPSDQALSKFRWGSNQRTSGRSKSGLQILVPGRKIPVELITGGPVTGKSIIYAYASSASSSGRSTYSFGAVGDHLPSARSALLSSSARPVIHENQSTKPEKSLQNAVSSKRLSPLANLVMESDPDQDPYELLVVGETGPCCRQVTPQIIAPSSLKPRRRRSSSDLIEPRTTLSDQTGQSIPSSITPRGTAALERPRPGGPGCNKDETIASPFDVTRAAYEDAPPVWHRAGPPFGLSAHELNDDSTHLNSQHRHLDPATFTLPHGSKVFIIKSTNIYNIRASVTNGVWSSTNGANRVLQSAWEDRKEDEKIIFIFSITHSHKHSGKYVGMAEMSGPFNPDADPQIWAPGLKGNQGIIPMRWIVAKDVQFSVFNDLKYKGQCVTQLRHANTVPGEAGRLLVQLYFQAEHANTAVTHPEDDTPITPPGPIKKPKKPAPHIKPQPRAQIPLQGAFPGRPPYYGPQPTYESSNGPVESSHLQQQPRCNLAPGVAPRPYDQVFGAFPTHRYPNGALFFRF</sequence>
<keyword evidence="4" id="KW-1185">Reference proteome</keyword>
<dbReference type="CDD" id="cd21134">
    <property type="entry name" value="YTH"/>
    <property type="match status" value="1"/>
</dbReference>